<comment type="caution">
    <text evidence="2">The sequence shown here is derived from an EMBL/GenBank/DDBJ whole genome shotgun (WGS) entry which is preliminary data.</text>
</comment>
<gene>
    <name evidence="2" type="ORF">G6047_06985</name>
</gene>
<proteinExistence type="predicted"/>
<keyword evidence="1" id="KW-0732">Signal</keyword>
<sequence>MKTKLLLLISAFFMMATIMAQPGQLDLTYNPTGVGAYGGTPPPAAYQPNAECIVYKSRIYTSGPNLNKIIIVGRFTSYNGVARKYIARLNADGTLDASFNSPAFTTGFLYTTEILPDGKILVAGDFTVGGYSSFARLNSDGSVDTTFNPTASTLKGANNWVLAINVQTDGRILIGGQFTQYNALTGKRLIRLLADGTPDPTFTGTGTVNDAVRTICMQDDKILVGGFFTGYTGYAGKNKIVRLNSDGSYDTTFNASGNGATGGTAVFDIKYVDGKIFVGGKFDNFNGVNKRAIARLNADGSLDTAFNVGNIGVTNAESNAGSGAGYNIFSLCVQPDGKILIGGNFTQYNGENIPKGIARIYQDGTRDLSFVTGTGFTGGTLVYEGKSVVRDMVLQIDGKIVVGGDFTQYNGINRRMSARIITRDCDSSVQYQDGTGWANGELPTNNTQLALIYSGTYTIPSGTHLVCCDLQINSGAMLVVASNASITVNGNIVNSGNFIVEDKGSLVQTNNTATYTDFGGGVFLAKRNTTPVKRYDYTYWSSPVQNISLYTVSPNTLADKYYKFNAPTSAWQVIMNGAETMQAAKGYIIRAPQTHSITTPSVFTALFNGRPNNGVISAAINAYGTNKWNLIGNPYPSGIDINAFLNDPANTSIGGTIYLWTHNTPLTYNGQYYLYTSNDYATYNQLGYVTPGGFSPSTFDGKVASGQGFFVEALNTNQFVYFRDAMRVSGNNSNSQFFRTSANASAESTETAMPAAAETSRYWLNMTNDQGAFNQMLVGYIDGATTGVDRNFDGRALSGNYVSLYSLIDTDKFTIQGRPTPFKANDKVSLGYKTTIAGSFQISIAQKDGLFLGDQYIFLRDKTTNYIHNLTESAYTFTSGIGEFNDRFEIVYQKKTASIVIPVGLNPGSMLTAAVNGNTISLLSARSMQQVEVYDINGKKLFASNNIQALETQITSLDKRNSVLMLYVTMDNGEQVTQKVLF</sequence>
<accession>A0A972FZQ9</accession>
<dbReference type="EMBL" id="JAAMPU010000102">
    <property type="protein sequence ID" value="NMH27771.1"/>
    <property type="molecule type" value="Genomic_DNA"/>
</dbReference>
<dbReference type="NCBIfam" id="TIGR02608">
    <property type="entry name" value="delta_60_rpt"/>
    <property type="match status" value="6"/>
</dbReference>
<dbReference type="Pfam" id="PF17164">
    <property type="entry name" value="DUF5122"/>
    <property type="match status" value="7"/>
</dbReference>
<evidence type="ECO:0000313" key="2">
    <source>
        <dbReference type="EMBL" id="NMH27771.1"/>
    </source>
</evidence>
<keyword evidence="3" id="KW-1185">Reference proteome</keyword>
<protein>
    <submittedName>
        <fullName evidence="2">Delta-60 repeat domain-containing protein</fullName>
    </submittedName>
</protein>
<feature type="signal peptide" evidence="1">
    <location>
        <begin position="1"/>
        <end position="20"/>
    </location>
</feature>
<dbReference type="AlphaFoldDB" id="A0A972FZQ9"/>
<dbReference type="InterPro" id="IPR013431">
    <property type="entry name" value="Delta_60_rpt"/>
</dbReference>
<evidence type="ECO:0000313" key="3">
    <source>
        <dbReference type="Proteomes" id="UP000712080"/>
    </source>
</evidence>
<reference evidence="2" key="1">
    <citation type="submission" date="2020-02" db="EMBL/GenBank/DDBJ databases">
        <title>Flavobacterium sp. genome.</title>
        <authorList>
            <person name="Jung H.S."/>
            <person name="Baek J.H."/>
            <person name="Jeon C.O."/>
        </authorList>
    </citation>
    <scope>NUCLEOTIDE SEQUENCE</scope>
    <source>
        <strain evidence="2">SE-s28</strain>
    </source>
</reference>
<dbReference type="RefSeq" id="WP_169526768.1">
    <property type="nucleotide sequence ID" value="NZ_JAAMPU010000102.1"/>
</dbReference>
<dbReference type="SUPFAM" id="SSF63829">
    <property type="entry name" value="Calcium-dependent phosphotriesterase"/>
    <property type="match status" value="1"/>
</dbReference>
<feature type="chain" id="PRO_5036833334" evidence="1">
    <location>
        <begin position="21"/>
        <end position="982"/>
    </location>
</feature>
<evidence type="ECO:0000256" key="1">
    <source>
        <dbReference type="SAM" id="SignalP"/>
    </source>
</evidence>
<name>A0A972FZQ9_9FLAO</name>
<dbReference type="Gene3D" id="2.80.10.50">
    <property type="match status" value="3"/>
</dbReference>
<dbReference type="Proteomes" id="UP000712080">
    <property type="component" value="Unassembled WGS sequence"/>
</dbReference>
<organism evidence="2 3">
    <name type="scientific">Flavobacterium silvaticum</name>
    <dbReference type="NCBI Taxonomy" id="1852020"/>
    <lineage>
        <taxon>Bacteria</taxon>
        <taxon>Pseudomonadati</taxon>
        <taxon>Bacteroidota</taxon>
        <taxon>Flavobacteriia</taxon>
        <taxon>Flavobacteriales</taxon>
        <taxon>Flavobacteriaceae</taxon>
        <taxon>Flavobacterium</taxon>
    </lineage>
</organism>